<dbReference type="AlphaFoldDB" id="A0ABD1XIV3"/>
<evidence type="ECO:0000313" key="1">
    <source>
        <dbReference type="EMBL" id="KAL2608877.1"/>
    </source>
</evidence>
<keyword evidence="2" id="KW-1185">Reference proteome</keyword>
<evidence type="ECO:0000313" key="2">
    <source>
        <dbReference type="Proteomes" id="UP001605036"/>
    </source>
</evidence>
<name>A0ABD1XIV3_9MARC</name>
<proteinExistence type="predicted"/>
<dbReference type="Proteomes" id="UP001605036">
    <property type="component" value="Unassembled WGS sequence"/>
</dbReference>
<reference evidence="1 2" key="1">
    <citation type="submission" date="2024-09" db="EMBL/GenBank/DDBJ databases">
        <title>Chromosome-scale assembly of Riccia fluitans.</title>
        <authorList>
            <person name="Paukszto L."/>
            <person name="Sawicki J."/>
            <person name="Karawczyk K."/>
            <person name="Piernik-Szablinska J."/>
            <person name="Szczecinska M."/>
            <person name="Mazdziarz M."/>
        </authorList>
    </citation>
    <scope>NUCLEOTIDE SEQUENCE [LARGE SCALE GENOMIC DNA]</scope>
    <source>
        <strain evidence="1">Rf_01</strain>
        <tissue evidence="1">Aerial parts of the thallus</tissue>
    </source>
</reference>
<protein>
    <submittedName>
        <fullName evidence="1">Uncharacterized protein</fullName>
    </submittedName>
</protein>
<sequence>MTCAVASMTLPSESSGPEGWGGFDADYLQSRSSAFAGASIGAKVYLQRVLQSWGEQPASRHLDRSPSTSRYQPARGHSALIAQHFLLSTVRLSGLFRWKATEGLMGGDTNECPIH</sequence>
<organism evidence="1 2">
    <name type="scientific">Riccia fluitans</name>
    <dbReference type="NCBI Taxonomy" id="41844"/>
    <lineage>
        <taxon>Eukaryota</taxon>
        <taxon>Viridiplantae</taxon>
        <taxon>Streptophyta</taxon>
        <taxon>Embryophyta</taxon>
        <taxon>Marchantiophyta</taxon>
        <taxon>Marchantiopsida</taxon>
        <taxon>Marchantiidae</taxon>
        <taxon>Marchantiales</taxon>
        <taxon>Ricciaceae</taxon>
        <taxon>Riccia</taxon>
    </lineage>
</organism>
<comment type="caution">
    <text evidence="1">The sequence shown here is derived from an EMBL/GenBank/DDBJ whole genome shotgun (WGS) entry which is preliminary data.</text>
</comment>
<gene>
    <name evidence="1" type="ORF">R1flu_027450</name>
</gene>
<accession>A0ABD1XIV3</accession>
<dbReference type="EMBL" id="JBHFFA010000008">
    <property type="protein sequence ID" value="KAL2608877.1"/>
    <property type="molecule type" value="Genomic_DNA"/>
</dbReference>